<organism evidence="5 6">
    <name type="scientific">Rivihabitans pingtungensis</name>
    <dbReference type="NCBI Taxonomy" id="1054498"/>
    <lineage>
        <taxon>Bacteria</taxon>
        <taxon>Pseudomonadati</taxon>
        <taxon>Pseudomonadota</taxon>
        <taxon>Betaproteobacteria</taxon>
        <taxon>Neisseriales</taxon>
        <taxon>Aquaspirillaceae</taxon>
        <taxon>Rivihabitans</taxon>
    </lineage>
</organism>
<dbReference type="GO" id="GO:0009117">
    <property type="term" value="P:nucleotide metabolic process"/>
    <property type="evidence" value="ECO:0007669"/>
    <property type="project" value="UniProtKB-KW"/>
</dbReference>
<dbReference type="InterPro" id="IPR003697">
    <property type="entry name" value="Maf-like"/>
</dbReference>
<proteinExistence type="inferred from homology"/>
<dbReference type="Gene3D" id="3.90.950.10">
    <property type="match status" value="1"/>
</dbReference>
<protein>
    <recommendedName>
        <fullName evidence="4">dTTP/UTP pyrophosphatase</fullName>
        <shortName evidence="4">dTTPase/UTPase</shortName>
        <ecNumber evidence="4">3.6.1.9</ecNumber>
    </recommendedName>
    <alternativeName>
        <fullName evidence="4">Nucleoside triphosphate pyrophosphatase</fullName>
    </alternativeName>
    <alternativeName>
        <fullName evidence="4">Nucleotide pyrophosphatase</fullName>
        <shortName evidence="4">Nucleotide PPase</shortName>
    </alternativeName>
</protein>
<dbReference type="EC" id="3.6.1.9" evidence="4"/>
<dbReference type="GO" id="GO:0036218">
    <property type="term" value="F:dTTP diphosphatase activity"/>
    <property type="evidence" value="ECO:0007669"/>
    <property type="project" value="RHEA"/>
</dbReference>
<dbReference type="Pfam" id="PF02545">
    <property type="entry name" value="Maf"/>
    <property type="match status" value="1"/>
</dbReference>
<sequence length="212" mass="22229">MTHTSLPSGEALPPLYLASASPRRRELLAQIGLSCIQLPMDIDETVLPDEAPADYVLRLAAAKARAGWARVAAEGLPARPLLAADTTVTVDGEILGKPADAFEARAMLQRLSGRSHEVLTAVAVCHGVRVDSALSVSRVELLPLTAAMLDGYIASGEPFDKAGAYGIQGRAASFIAHLDGSYSGVMGLPLCETARLLAMHGLDILGSHGHEQ</sequence>
<dbReference type="AlphaFoldDB" id="A0A318KWA3"/>
<accession>A0A318KWA3</accession>
<evidence type="ECO:0000256" key="4">
    <source>
        <dbReference type="HAMAP-Rule" id="MF_00528"/>
    </source>
</evidence>
<comment type="catalytic activity">
    <reaction evidence="4">
        <text>dTTP + H2O = dTMP + diphosphate + H(+)</text>
        <dbReference type="Rhea" id="RHEA:28534"/>
        <dbReference type="ChEBI" id="CHEBI:15377"/>
        <dbReference type="ChEBI" id="CHEBI:15378"/>
        <dbReference type="ChEBI" id="CHEBI:33019"/>
        <dbReference type="ChEBI" id="CHEBI:37568"/>
        <dbReference type="ChEBI" id="CHEBI:63528"/>
        <dbReference type="EC" id="3.6.1.9"/>
    </reaction>
</comment>
<evidence type="ECO:0000256" key="2">
    <source>
        <dbReference type="ARBA" id="ARBA00022801"/>
    </source>
</evidence>
<reference evidence="5 6" key="1">
    <citation type="submission" date="2018-05" db="EMBL/GenBank/DDBJ databases">
        <title>Genomic Encyclopedia of Type Strains, Phase IV (KMG-IV): sequencing the most valuable type-strain genomes for metagenomic binning, comparative biology and taxonomic classification.</title>
        <authorList>
            <person name="Goeker M."/>
        </authorList>
    </citation>
    <scope>NUCLEOTIDE SEQUENCE [LARGE SCALE GENOMIC DNA]</scope>
    <source>
        <strain evidence="5 6">DSM 29661</strain>
    </source>
</reference>
<gene>
    <name evidence="5" type="ORF">DFR34_105189</name>
</gene>
<dbReference type="EMBL" id="QJKI01000005">
    <property type="protein sequence ID" value="PXX79985.1"/>
    <property type="molecule type" value="Genomic_DNA"/>
</dbReference>
<keyword evidence="2 4" id="KW-0378">Hydrolase</keyword>
<dbReference type="PANTHER" id="PTHR43213">
    <property type="entry name" value="BIFUNCTIONAL DTTP/UTP PYROPHOSPHATASE/METHYLTRANSFERASE PROTEIN-RELATED"/>
    <property type="match status" value="1"/>
</dbReference>
<comment type="similarity">
    <text evidence="4">Belongs to the Maf family. YhdE subfamily.</text>
</comment>
<name>A0A318KWA3_9NEIS</name>
<dbReference type="PIRSF" id="PIRSF006305">
    <property type="entry name" value="Maf"/>
    <property type="match status" value="1"/>
</dbReference>
<keyword evidence="4" id="KW-0963">Cytoplasm</keyword>
<dbReference type="Proteomes" id="UP000247555">
    <property type="component" value="Unassembled WGS sequence"/>
</dbReference>
<feature type="site" description="Important for substrate specificity" evidence="4">
    <location>
        <position position="23"/>
    </location>
</feature>
<comment type="subcellular location">
    <subcellularLocation>
        <location evidence="4">Cytoplasm</location>
    </subcellularLocation>
</comment>
<dbReference type="CDD" id="cd00555">
    <property type="entry name" value="Maf"/>
    <property type="match status" value="1"/>
</dbReference>
<evidence type="ECO:0000256" key="3">
    <source>
        <dbReference type="ARBA" id="ARBA00023080"/>
    </source>
</evidence>
<dbReference type="SUPFAM" id="SSF52972">
    <property type="entry name" value="ITPase-like"/>
    <property type="match status" value="1"/>
</dbReference>
<dbReference type="InterPro" id="IPR029001">
    <property type="entry name" value="ITPase-like_fam"/>
</dbReference>
<dbReference type="RefSeq" id="WP_110390261.1">
    <property type="nucleotide sequence ID" value="NZ_DAIMVG010000203.1"/>
</dbReference>
<evidence type="ECO:0000313" key="6">
    <source>
        <dbReference type="Proteomes" id="UP000247555"/>
    </source>
</evidence>
<dbReference type="HAMAP" id="MF_00528">
    <property type="entry name" value="Maf"/>
    <property type="match status" value="1"/>
</dbReference>
<evidence type="ECO:0000256" key="1">
    <source>
        <dbReference type="ARBA" id="ARBA00001968"/>
    </source>
</evidence>
<feature type="active site" description="Proton acceptor" evidence="4">
    <location>
        <position position="85"/>
    </location>
</feature>
<dbReference type="GO" id="GO:0036221">
    <property type="term" value="F:UTP diphosphatase activity"/>
    <property type="evidence" value="ECO:0007669"/>
    <property type="project" value="RHEA"/>
</dbReference>
<dbReference type="OrthoDB" id="9807767at2"/>
<feature type="site" description="Important for substrate specificity" evidence="4">
    <location>
        <position position="86"/>
    </location>
</feature>
<comment type="caution">
    <text evidence="5">The sequence shown here is derived from an EMBL/GenBank/DDBJ whole genome shotgun (WGS) entry which is preliminary data.</text>
</comment>
<evidence type="ECO:0000313" key="5">
    <source>
        <dbReference type="EMBL" id="PXX79985.1"/>
    </source>
</evidence>
<comment type="cofactor">
    <cofactor evidence="1 4">
        <name>a divalent metal cation</name>
        <dbReference type="ChEBI" id="CHEBI:60240"/>
    </cofactor>
</comment>
<comment type="catalytic activity">
    <reaction evidence="4">
        <text>UTP + H2O = UMP + diphosphate + H(+)</text>
        <dbReference type="Rhea" id="RHEA:29395"/>
        <dbReference type="ChEBI" id="CHEBI:15377"/>
        <dbReference type="ChEBI" id="CHEBI:15378"/>
        <dbReference type="ChEBI" id="CHEBI:33019"/>
        <dbReference type="ChEBI" id="CHEBI:46398"/>
        <dbReference type="ChEBI" id="CHEBI:57865"/>
        <dbReference type="EC" id="3.6.1.9"/>
    </reaction>
</comment>
<dbReference type="PANTHER" id="PTHR43213:SF5">
    <property type="entry name" value="BIFUNCTIONAL DTTP_UTP PYROPHOSPHATASE_METHYLTRANSFERASE PROTEIN-RELATED"/>
    <property type="match status" value="1"/>
</dbReference>
<dbReference type="GO" id="GO:0005737">
    <property type="term" value="C:cytoplasm"/>
    <property type="evidence" value="ECO:0007669"/>
    <property type="project" value="UniProtKB-SubCell"/>
</dbReference>
<feature type="site" description="Important for substrate specificity" evidence="4">
    <location>
        <position position="168"/>
    </location>
</feature>
<dbReference type="NCBIfam" id="TIGR00172">
    <property type="entry name" value="maf"/>
    <property type="match status" value="1"/>
</dbReference>
<keyword evidence="6" id="KW-1185">Reference proteome</keyword>
<comment type="caution">
    <text evidence="4">Lacks conserved residue(s) required for the propagation of feature annotation.</text>
</comment>
<comment type="function">
    <text evidence="4">Nucleoside triphosphate pyrophosphatase that hydrolyzes dTTP and UTP. May have a dual role in cell division arrest and in preventing the incorporation of modified nucleotides into cellular nucleic acids.</text>
</comment>
<keyword evidence="3 4" id="KW-0546">Nucleotide metabolism</keyword>